<keyword evidence="2" id="KW-0548">Nucleotidyltransferase</keyword>
<evidence type="ECO:0000256" key="1">
    <source>
        <dbReference type="ARBA" id="ARBA00022679"/>
    </source>
</evidence>
<comment type="caution">
    <text evidence="9">The sequence shown here is derived from an EMBL/GenBank/DDBJ whole genome shotgun (WGS) entry which is preliminary data.</text>
</comment>
<evidence type="ECO:0000256" key="2">
    <source>
        <dbReference type="ARBA" id="ARBA00022695"/>
    </source>
</evidence>
<accession>A0A6L2JI39</accession>
<dbReference type="InterPro" id="IPR041373">
    <property type="entry name" value="RT_RNaseH"/>
</dbReference>
<protein>
    <recommendedName>
        <fullName evidence="8">Integrase catalytic domain-containing protein</fullName>
    </recommendedName>
</protein>
<dbReference type="SUPFAM" id="SSF56672">
    <property type="entry name" value="DNA/RNA polymerases"/>
    <property type="match status" value="1"/>
</dbReference>
<organism evidence="9">
    <name type="scientific">Tanacetum cinerariifolium</name>
    <name type="common">Dalmatian daisy</name>
    <name type="synonym">Chrysanthemum cinerariifolium</name>
    <dbReference type="NCBI Taxonomy" id="118510"/>
    <lineage>
        <taxon>Eukaryota</taxon>
        <taxon>Viridiplantae</taxon>
        <taxon>Streptophyta</taxon>
        <taxon>Embryophyta</taxon>
        <taxon>Tracheophyta</taxon>
        <taxon>Spermatophyta</taxon>
        <taxon>Magnoliopsida</taxon>
        <taxon>eudicotyledons</taxon>
        <taxon>Gunneridae</taxon>
        <taxon>Pentapetalae</taxon>
        <taxon>asterids</taxon>
        <taxon>campanulids</taxon>
        <taxon>Asterales</taxon>
        <taxon>Asteraceae</taxon>
        <taxon>Asteroideae</taxon>
        <taxon>Anthemideae</taxon>
        <taxon>Anthemidinae</taxon>
        <taxon>Tanacetum</taxon>
    </lineage>
</organism>
<dbReference type="PROSITE" id="PS50994">
    <property type="entry name" value="INTEGRASE"/>
    <property type="match status" value="1"/>
</dbReference>
<evidence type="ECO:0000256" key="3">
    <source>
        <dbReference type="ARBA" id="ARBA00022722"/>
    </source>
</evidence>
<keyword evidence="6" id="KW-0695">RNA-directed DNA polymerase</keyword>
<feature type="compositionally biased region" description="Basic and acidic residues" evidence="7">
    <location>
        <begin position="277"/>
        <end position="298"/>
    </location>
</feature>
<proteinExistence type="predicted"/>
<keyword evidence="1" id="KW-0808">Transferase</keyword>
<dbReference type="GO" id="GO:0004523">
    <property type="term" value="F:RNA-DNA hybrid ribonuclease activity"/>
    <property type="evidence" value="ECO:0007669"/>
    <property type="project" value="InterPro"/>
</dbReference>
<dbReference type="CDD" id="cd09279">
    <property type="entry name" value="RNase_HI_like"/>
    <property type="match status" value="1"/>
</dbReference>
<evidence type="ECO:0000313" key="9">
    <source>
        <dbReference type="EMBL" id="GEU36606.1"/>
    </source>
</evidence>
<dbReference type="Pfam" id="PF00078">
    <property type="entry name" value="RVT_1"/>
    <property type="match status" value="1"/>
</dbReference>
<dbReference type="Gene3D" id="3.30.420.10">
    <property type="entry name" value="Ribonuclease H-like superfamily/Ribonuclease H"/>
    <property type="match status" value="2"/>
</dbReference>
<dbReference type="GO" id="GO:0003964">
    <property type="term" value="F:RNA-directed DNA polymerase activity"/>
    <property type="evidence" value="ECO:0007669"/>
    <property type="project" value="UniProtKB-KW"/>
</dbReference>
<dbReference type="CDD" id="cd01647">
    <property type="entry name" value="RT_LTR"/>
    <property type="match status" value="1"/>
</dbReference>
<dbReference type="Pfam" id="PF00665">
    <property type="entry name" value="rve"/>
    <property type="match status" value="1"/>
</dbReference>
<dbReference type="InterPro" id="IPR043128">
    <property type="entry name" value="Rev_trsase/Diguanyl_cyclase"/>
</dbReference>
<dbReference type="Pfam" id="PF17917">
    <property type="entry name" value="RT_RNaseH"/>
    <property type="match status" value="1"/>
</dbReference>
<keyword evidence="4" id="KW-0255">Endonuclease</keyword>
<keyword evidence="3" id="KW-0540">Nuclease</keyword>
<evidence type="ECO:0000256" key="6">
    <source>
        <dbReference type="ARBA" id="ARBA00022918"/>
    </source>
</evidence>
<feature type="domain" description="Integrase catalytic" evidence="8">
    <location>
        <begin position="1279"/>
        <end position="1394"/>
    </location>
</feature>
<dbReference type="GO" id="GO:0015074">
    <property type="term" value="P:DNA integration"/>
    <property type="evidence" value="ECO:0007669"/>
    <property type="project" value="InterPro"/>
</dbReference>
<keyword evidence="5" id="KW-0378">Hydrolase</keyword>
<feature type="region of interest" description="Disordered" evidence="7">
    <location>
        <begin position="261"/>
        <end position="298"/>
    </location>
</feature>
<dbReference type="InterPro" id="IPR001584">
    <property type="entry name" value="Integrase_cat-core"/>
</dbReference>
<sequence>MGSPSGRGWRVVLSYSQVLKFSPRIKIQVVPPGADLYLNKLAPSVGPKIFYSKETDGRSGCGMRAGRNKGEPIRLDFELEDTEVHDHNITKGNGVMDEDVGKPFKEARKTPLTRRIIDFAGPKYKMPTNIKLYDGTTDPEDHLSRFASAANSGEWPMPVWCRMFQQTLDGSARGWEPHEIIKIIRKDNESLMAFKERWTVETGFIMGVSEVLKISSFMDSVKSPELANRFSDQVPATVNEMMERLDDFVRSEVVICKHRASERENGRGPHKASLTFNRRDNRLFRNTHSGESRRNDYRSNYKERDLYLTSRARDDRALYPPPRGEYNHRVALVLTLGSLTKHPKEILATKTQLRLPVPRPMLNPLRSGNTDRYCDYHQEKEGKGIPLQGCSPTDKDNKCDKCELCERQKLEVRETTESWMNIPISFLTISSEDIFEEPLIVEAEVEGYSVRRVYVDEGSSVEVMFEHCFEKLNSRIKARLKETQTDLVGFAGEISKPLGKIELETHTENPSSHTFYYSLNDEITLRAIPSTIHSMMKLPTPKGVATLVTRTVIIAECRQLEKKQMIEEEVFDGAKEVAATKEVLVNPSFPDQQVTIGGRLSKICKDQLRCLLEDNIGVFAWEPTNMTGVPHQVIEHMLNVNLSLDPVCQKRRTSATEKNRVVTKEVAEWVKTCIVCLVRYPTYIFNPVLVKKGDGTWRMCIDFKNLNLAYPKDYYPLLNIDCKGTYCYTKISFALKNAGATYQRLVDLTFQSQIRRNLEAYVDDMVIKSRDEKMLLADIAKTFDNLKKINMKLNPKKCSFRVEDGKFLGYMVTSEGIRTNPKKPRLWQISNPTNVERDAKLERKAGCSQLESFLTNEEAHYGPPFVNSALGKRNPIRILGNIGQGRERGPFNRQEGKAMSRLVRKPTLNEAERNYAPMEKLTLSLIHMTRRLRRYFEVHLVKFITDQPIKNILKNTETSRKLAKYAVELGAYNIMFMPRNAVKGQALADFLSEAPEGEKEELYFRTPEVPLEKYDTERPNDMEHTYALRLTFLSTNNEVAYEALLTGLRIAHQMNISHIKVKVDSKLVANQINGSYKANKDSMIKYLAKAKEHASRFKSFLIENIPRSMNQKVDILSKLASVAFNHLTKEVLVEVLNERSTEGQEVHTIVEEEGDNWMNPIRWCLEEGIWPGDKNKARCLRAKIGQYAIESRVLFNKGYLVPMLRCVGPLEANYVIREIHIGSCGMHVGPCVVVRKAVRQGYYWPTMHEDAKKEVQKYDLCQIHASVPRLPKTLMMSIMAPWPFYRWGMDILGPLPPARGGAKFVIVPVDYFTKWIESKPLVRIMGKEVIRFVMDNVICRFGLPRIIVTDNGAQLVSDPFKSWCERFEIHQMITAVAHPQANSLVERANQSLMEGNKTRIGRKKPDGSMSYLMSCGHIEHRSSKAMEKRRLERKETTAIREARYKSKMERYYNKKVRLASFRPGKFVFKRNKASRVEDHGNLGPKWEGPYRVMEAYKW</sequence>
<dbReference type="SUPFAM" id="SSF53098">
    <property type="entry name" value="Ribonuclease H-like"/>
    <property type="match status" value="2"/>
</dbReference>
<evidence type="ECO:0000256" key="5">
    <source>
        <dbReference type="ARBA" id="ARBA00022801"/>
    </source>
</evidence>
<dbReference type="InterPro" id="IPR002156">
    <property type="entry name" value="RNaseH_domain"/>
</dbReference>
<reference evidence="9" key="1">
    <citation type="journal article" date="2019" name="Sci. Rep.">
        <title>Draft genome of Tanacetum cinerariifolium, the natural source of mosquito coil.</title>
        <authorList>
            <person name="Yamashiro T."/>
            <person name="Shiraishi A."/>
            <person name="Satake H."/>
            <person name="Nakayama K."/>
        </authorList>
    </citation>
    <scope>NUCLEOTIDE SEQUENCE</scope>
</reference>
<dbReference type="Gene3D" id="1.10.340.70">
    <property type="match status" value="1"/>
</dbReference>
<dbReference type="InterPro" id="IPR036397">
    <property type="entry name" value="RNaseH_sf"/>
</dbReference>
<evidence type="ECO:0000256" key="7">
    <source>
        <dbReference type="SAM" id="MobiDB-lite"/>
    </source>
</evidence>
<gene>
    <name evidence="9" type="ORF">Tci_008584</name>
</gene>
<dbReference type="PANTHER" id="PTHR48475:SF2">
    <property type="entry name" value="RIBONUCLEASE H"/>
    <property type="match status" value="1"/>
</dbReference>
<evidence type="ECO:0000259" key="8">
    <source>
        <dbReference type="PROSITE" id="PS50994"/>
    </source>
</evidence>
<dbReference type="PANTHER" id="PTHR48475">
    <property type="entry name" value="RIBONUCLEASE H"/>
    <property type="match status" value="1"/>
</dbReference>
<dbReference type="InterPro" id="IPR043502">
    <property type="entry name" value="DNA/RNA_pol_sf"/>
</dbReference>
<dbReference type="InterPro" id="IPR000477">
    <property type="entry name" value="RT_dom"/>
</dbReference>
<name>A0A6L2JI39_TANCI</name>
<evidence type="ECO:0000256" key="4">
    <source>
        <dbReference type="ARBA" id="ARBA00022759"/>
    </source>
</evidence>
<dbReference type="Pfam" id="PF13456">
    <property type="entry name" value="RVT_3"/>
    <property type="match status" value="1"/>
</dbReference>
<dbReference type="InterPro" id="IPR012337">
    <property type="entry name" value="RNaseH-like_sf"/>
</dbReference>
<dbReference type="GO" id="GO:0003676">
    <property type="term" value="F:nucleic acid binding"/>
    <property type="evidence" value="ECO:0007669"/>
    <property type="project" value="InterPro"/>
</dbReference>
<dbReference type="Gene3D" id="3.30.70.270">
    <property type="match status" value="1"/>
</dbReference>
<dbReference type="EMBL" id="BKCJ010000829">
    <property type="protein sequence ID" value="GEU36606.1"/>
    <property type="molecule type" value="Genomic_DNA"/>
</dbReference>